<sequence length="410" mass="46832">MGSSNFSNGLEKENLSSRIHLDLSTQQNMNSQGGGTTGLESNMNKPMNQKSANDKERTCRSETDGNGFNEKDLREGFGNTGDCCDGLRLIPDSSLNAKEIQLKNWENFWCNTEGYKSKHIQPFHFTSGLEEIKEPVMDLNISTSPYKGQRPNSAPTECSAATTTITKIQLEVSFLKTNLLTYIKKEIDICLSSVAFFDDAVQIQKKFLECRDIDLDEEYELKILGEILNELNFFHMQENSLLNRELAVRKFSNQPENQHPTSIRSFRNPHMTINTLHSPQRVLKRNGKSFEESYEYTNNSSNFWGEKAEFQNSINGGTPYCFSSNNLCQTKPFMPFGNQTEASFERNPDNKQRFNSGRSIQNGMEARSYREGLNDSYQKGYAEMTKSFGNVDLNRMSKRGNETTYNWSRN</sequence>
<gene>
    <name evidence="1" type="primary">SKDI07G0940</name>
    <name evidence="1" type="ORF">SKDI_07G0940</name>
</gene>
<name>A0AA35JGT1_SACK1</name>
<reference evidence="1" key="1">
    <citation type="submission" date="2022-10" db="EMBL/GenBank/DDBJ databases">
        <authorList>
            <person name="Byrne P K."/>
        </authorList>
    </citation>
    <scope>NUCLEOTIDE SEQUENCE</scope>
    <source>
        <strain evidence="1">IFO1802</strain>
    </source>
</reference>
<dbReference type="OrthoDB" id="4041833at2759"/>
<evidence type="ECO:0000313" key="1">
    <source>
        <dbReference type="EMBL" id="CAI4061584.1"/>
    </source>
</evidence>
<proteinExistence type="predicted"/>
<protein>
    <submittedName>
        <fullName evidence="1">Uncharacterized protein</fullName>
    </submittedName>
</protein>
<organism evidence="1 2">
    <name type="scientific">Saccharomyces kudriavzevii (strain ATCC MYA-4449 / AS 2.2408 / CBS 8840 / NBRC 1802 / NCYC 2889)</name>
    <name type="common">Yeast</name>
    <dbReference type="NCBI Taxonomy" id="226230"/>
    <lineage>
        <taxon>Eukaryota</taxon>
        <taxon>Fungi</taxon>
        <taxon>Dikarya</taxon>
        <taxon>Ascomycota</taxon>
        <taxon>Saccharomycotina</taxon>
        <taxon>Saccharomycetes</taxon>
        <taxon>Saccharomycetales</taxon>
        <taxon>Saccharomycetaceae</taxon>
        <taxon>Saccharomyces</taxon>
    </lineage>
</organism>
<dbReference type="Proteomes" id="UP001162087">
    <property type="component" value="Chromosome 7"/>
</dbReference>
<keyword evidence="2" id="KW-1185">Reference proteome</keyword>
<dbReference type="EMBL" id="OX365902">
    <property type="protein sequence ID" value="CAI4061584.1"/>
    <property type="molecule type" value="Genomic_DNA"/>
</dbReference>
<accession>A0AA35JGT1</accession>
<evidence type="ECO:0000313" key="2">
    <source>
        <dbReference type="Proteomes" id="UP001162087"/>
    </source>
</evidence>